<sequence>MSCCYACPQQGTVQVVEKCGAFSYVAQHGCHLLNCLFGEAVAGTVSLRTQMLTVACETKTFDNVFVILRVAVQYAVIQEKVFESFYKLSNPTSQIEAYVYDVVRSSVPKIKLDDVFTTKDEISANIKRELTESMSDYGFYIQATPITDIDPAQDVKMAMNEINKQQRLRVAATDEGEANKIRVLKMAEAEAGQTKIHAEAEAEAKYLAGTGIARQRQAIMNGLRESVLHFNEGVSDIDTKSVMDMMVLTQYMDTLKDIGAQDKSHTVFIPHSAQAVGDIASQIRDGVMQGAQAQGMRR</sequence>
<dbReference type="AlphaFoldDB" id="A0A830I1W6"/>
<dbReference type="InterPro" id="IPR036013">
    <property type="entry name" value="Band_7/SPFH_dom_sf"/>
</dbReference>
<dbReference type="Pfam" id="PF01145">
    <property type="entry name" value="Band_7"/>
    <property type="match status" value="1"/>
</dbReference>
<dbReference type="PANTHER" id="PTHR43327:SF10">
    <property type="entry name" value="STOMATIN-LIKE PROTEIN 2, MITOCHONDRIAL"/>
    <property type="match status" value="1"/>
</dbReference>
<name>A0A830I1W6_9CHLO</name>
<accession>A0A830I1W6</accession>
<dbReference type="InterPro" id="IPR001107">
    <property type="entry name" value="Band_7"/>
</dbReference>
<dbReference type="PANTHER" id="PTHR43327">
    <property type="entry name" value="STOMATIN-LIKE PROTEIN 2, MITOCHONDRIAL"/>
    <property type="match status" value="1"/>
</dbReference>
<feature type="domain" description="Band 7" evidence="1">
    <location>
        <begin position="3"/>
        <end position="163"/>
    </location>
</feature>
<dbReference type="EMBL" id="BNJQ01000032">
    <property type="protein sequence ID" value="GHP11049.1"/>
    <property type="molecule type" value="Genomic_DNA"/>
</dbReference>
<comment type="caution">
    <text evidence="2">The sequence shown here is derived from an EMBL/GenBank/DDBJ whole genome shotgun (WGS) entry which is preliminary data.</text>
</comment>
<dbReference type="InterPro" id="IPR050710">
    <property type="entry name" value="Band7/mec-2_domain"/>
</dbReference>
<gene>
    <name evidence="2" type="ORF">PPROV_000977900</name>
</gene>
<organism evidence="2 3">
    <name type="scientific">Pycnococcus provasolii</name>
    <dbReference type="NCBI Taxonomy" id="41880"/>
    <lineage>
        <taxon>Eukaryota</taxon>
        <taxon>Viridiplantae</taxon>
        <taxon>Chlorophyta</taxon>
        <taxon>Pseudoscourfieldiophyceae</taxon>
        <taxon>Pseudoscourfieldiales</taxon>
        <taxon>Pycnococcaceae</taxon>
        <taxon>Pycnococcus</taxon>
    </lineage>
</organism>
<keyword evidence="3" id="KW-1185">Reference proteome</keyword>
<dbReference type="CDD" id="cd03407">
    <property type="entry name" value="SPFH_like_u4"/>
    <property type="match status" value="1"/>
</dbReference>
<dbReference type="SMART" id="SM00244">
    <property type="entry name" value="PHB"/>
    <property type="match status" value="1"/>
</dbReference>
<protein>
    <submittedName>
        <fullName evidence="2">HIR complex subunit</fullName>
    </submittedName>
</protein>
<evidence type="ECO:0000313" key="2">
    <source>
        <dbReference type="EMBL" id="GHP11049.1"/>
    </source>
</evidence>
<evidence type="ECO:0000259" key="1">
    <source>
        <dbReference type="SMART" id="SM00244"/>
    </source>
</evidence>
<reference evidence="2" key="1">
    <citation type="submission" date="2020-10" db="EMBL/GenBank/DDBJ databases">
        <title>Unveiling of a novel bifunctional photoreceptor, Dualchrome1, isolated from a cosmopolitan green alga.</title>
        <authorList>
            <person name="Suzuki S."/>
            <person name="Kawachi M."/>
        </authorList>
    </citation>
    <scope>NUCLEOTIDE SEQUENCE</scope>
    <source>
        <strain evidence="2">NIES 2893</strain>
    </source>
</reference>
<proteinExistence type="predicted"/>
<dbReference type="Gene3D" id="3.30.479.30">
    <property type="entry name" value="Band 7 domain"/>
    <property type="match status" value="1"/>
</dbReference>
<dbReference type="OrthoDB" id="434619at2759"/>
<dbReference type="Proteomes" id="UP000660262">
    <property type="component" value="Unassembled WGS sequence"/>
</dbReference>
<dbReference type="SUPFAM" id="SSF117892">
    <property type="entry name" value="Band 7/SPFH domain"/>
    <property type="match status" value="1"/>
</dbReference>
<evidence type="ECO:0000313" key="3">
    <source>
        <dbReference type="Proteomes" id="UP000660262"/>
    </source>
</evidence>